<name>Q86PI0_TOXGO</name>
<proteinExistence type="evidence at transcript level"/>
<sequence length="40" mass="4678">MEKCFIRDNVHKDFATNFIRVLCLVVDCGFMLEQSRTVTP</sequence>
<organism evidence="1">
    <name type="scientific">Toxoplasma gondii</name>
    <dbReference type="NCBI Taxonomy" id="5811"/>
    <lineage>
        <taxon>Eukaryota</taxon>
        <taxon>Sar</taxon>
        <taxon>Alveolata</taxon>
        <taxon>Apicomplexa</taxon>
        <taxon>Conoidasida</taxon>
        <taxon>Coccidia</taxon>
        <taxon>Eucoccidiorida</taxon>
        <taxon>Eimeriorina</taxon>
        <taxon>Sarcocystidae</taxon>
        <taxon>Toxoplasma</taxon>
    </lineage>
</organism>
<reference evidence="1" key="1">
    <citation type="submission" date="2002-12" db="EMBL/GenBank/DDBJ databases">
        <title>Immunological screening of Toxoplasma tachyzoite cDNA expression libraries with serum from toxoplasma infected rats.</title>
        <authorList>
            <person name="Jiang L."/>
            <person name="Shu H."/>
            <person name="Zeng Q."/>
            <person name="Wu X."/>
            <person name="Cai L."/>
            <person name="Wang D."/>
            <person name="Luo S."/>
        </authorList>
    </citation>
    <scope>NUCLEOTIDE SEQUENCE</scope>
    <source>
        <strain evidence="1">RH</strain>
    </source>
</reference>
<evidence type="ECO:0000313" key="1">
    <source>
        <dbReference type="EMBL" id="AAO43430.1"/>
    </source>
</evidence>
<dbReference type="AlphaFoldDB" id="Q86PI0"/>
<dbReference type="EMBL" id="AY208944">
    <property type="protein sequence ID" value="AAO43430.1"/>
    <property type="molecule type" value="mRNA"/>
</dbReference>
<protein>
    <submittedName>
        <fullName evidence="1">R5</fullName>
    </submittedName>
</protein>
<accession>Q86PI0</accession>